<dbReference type="SMART" id="SM00380">
    <property type="entry name" value="AP2"/>
    <property type="match status" value="1"/>
</dbReference>
<dbReference type="GO" id="GO:0000976">
    <property type="term" value="F:transcription cis-regulatory region binding"/>
    <property type="evidence" value="ECO:0000318"/>
    <property type="project" value="GO_Central"/>
</dbReference>
<evidence type="ECO:0000256" key="1">
    <source>
        <dbReference type="ARBA" id="ARBA00004123"/>
    </source>
</evidence>
<evidence type="ECO:0000256" key="3">
    <source>
        <dbReference type="ARBA" id="ARBA00023125"/>
    </source>
</evidence>
<dbReference type="OMA" id="HINAYPC"/>
<evidence type="ECO:0000256" key="5">
    <source>
        <dbReference type="ARBA" id="ARBA00023242"/>
    </source>
</evidence>
<evidence type="ECO:0000313" key="10">
    <source>
        <dbReference type="Proteomes" id="UP000017836"/>
    </source>
</evidence>
<dbReference type="AlphaFoldDB" id="W1PC93"/>
<comment type="subcellular location">
    <subcellularLocation>
        <location evidence="1">Nucleus</location>
    </subcellularLocation>
</comment>
<dbReference type="InterPro" id="IPR001471">
    <property type="entry name" value="AP2/ERF_dom"/>
</dbReference>
<dbReference type="InterPro" id="IPR016177">
    <property type="entry name" value="DNA-bd_dom_sf"/>
</dbReference>
<dbReference type="PANTHER" id="PTHR31241">
    <property type="entry name" value="DEHYDRATION-RESPONSIVE ELEMENT-BINDING PROTEIN 2C"/>
    <property type="match status" value="1"/>
</dbReference>
<feature type="region of interest" description="Disordered" evidence="7">
    <location>
        <begin position="33"/>
        <end position="87"/>
    </location>
</feature>
<dbReference type="CDD" id="cd00018">
    <property type="entry name" value="AP2"/>
    <property type="match status" value="1"/>
</dbReference>
<dbReference type="PRINTS" id="PR00367">
    <property type="entry name" value="ETHRSPELEMNT"/>
</dbReference>
<dbReference type="EMBL" id="KI394011">
    <property type="protein sequence ID" value="ERN05216.1"/>
    <property type="molecule type" value="Genomic_DNA"/>
</dbReference>
<keyword evidence="4" id="KW-0804">Transcription</keyword>
<proteinExistence type="inferred from homology"/>
<accession>W1PC93</accession>
<feature type="compositionally biased region" description="Low complexity" evidence="7">
    <location>
        <begin position="33"/>
        <end position="67"/>
    </location>
</feature>
<keyword evidence="3" id="KW-0238">DNA-binding</keyword>
<dbReference type="OrthoDB" id="1938645at2759"/>
<dbReference type="GO" id="GO:0006950">
    <property type="term" value="P:response to stress"/>
    <property type="evidence" value="ECO:0000318"/>
    <property type="project" value="GO_Central"/>
</dbReference>
<keyword evidence="10" id="KW-1185">Reference proteome</keyword>
<dbReference type="FunFam" id="3.30.730.10:FF:000001">
    <property type="entry name" value="Ethylene-responsive transcription factor 2"/>
    <property type="match status" value="1"/>
</dbReference>
<dbReference type="STRING" id="13333.W1PC93"/>
<dbReference type="Gene3D" id="3.30.730.10">
    <property type="entry name" value="AP2/ERF domain"/>
    <property type="match status" value="1"/>
</dbReference>
<evidence type="ECO:0000256" key="4">
    <source>
        <dbReference type="ARBA" id="ARBA00023163"/>
    </source>
</evidence>
<dbReference type="eggNOG" id="ENOG502QT85">
    <property type="taxonomic scope" value="Eukaryota"/>
</dbReference>
<organism evidence="9 10">
    <name type="scientific">Amborella trichopoda</name>
    <dbReference type="NCBI Taxonomy" id="13333"/>
    <lineage>
        <taxon>Eukaryota</taxon>
        <taxon>Viridiplantae</taxon>
        <taxon>Streptophyta</taxon>
        <taxon>Embryophyta</taxon>
        <taxon>Tracheophyta</taxon>
        <taxon>Spermatophyta</taxon>
        <taxon>Magnoliopsida</taxon>
        <taxon>Amborellales</taxon>
        <taxon>Amborellaceae</taxon>
        <taxon>Amborella</taxon>
    </lineage>
</organism>
<dbReference type="Pfam" id="PF00847">
    <property type="entry name" value="AP2"/>
    <property type="match status" value="1"/>
</dbReference>
<dbReference type="GO" id="GO:0003700">
    <property type="term" value="F:DNA-binding transcription factor activity"/>
    <property type="evidence" value="ECO:0000318"/>
    <property type="project" value="GO_Central"/>
</dbReference>
<dbReference type="SUPFAM" id="SSF54171">
    <property type="entry name" value="DNA-binding domain"/>
    <property type="match status" value="1"/>
</dbReference>
<dbReference type="GO" id="GO:0045893">
    <property type="term" value="P:positive regulation of DNA-templated transcription"/>
    <property type="evidence" value="ECO:0000318"/>
    <property type="project" value="GO_Central"/>
</dbReference>
<evidence type="ECO:0000313" key="9">
    <source>
        <dbReference type="EMBL" id="ERN05216.1"/>
    </source>
</evidence>
<evidence type="ECO:0000256" key="2">
    <source>
        <dbReference type="ARBA" id="ARBA00023015"/>
    </source>
</evidence>
<evidence type="ECO:0000259" key="8">
    <source>
        <dbReference type="PROSITE" id="PS51032"/>
    </source>
</evidence>
<keyword evidence="5" id="KW-0539">Nucleus</keyword>
<comment type="similarity">
    <text evidence="6">Belongs to the AP2/ERF transcription factor family. ERF subfamily.</text>
</comment>
<sequence>MTTALSLHRENHPTSRHRRFTSFLCPLQMASLSHQNQNQNQQHENPSPSSSPSSSHSSKSSERNSSGEGRRKCKGKGGPDNNKFRYRGVRQRSWGKWVAEIREPRKRTRKWLGTFSTAEEAARAYDRAAAALYGARAQLNLEQPVASKLTAPQSSAASLRPLLPRPTGFNTGFNHHINAYPCSASTFSLLNNPTSSLGSCNQFPATVSQFPVPVSPYVDSTQQPLIHGFYDEIGGLAGSVDASLSLSRVSDESLSHPRVSGAETQGYEVRNGGEREIPAVSMAVPPSPSSSLMWPPYEYEQAAMLSALPPMDPNPSSLWEDGEPFMFDL</sequence>
<name>W1PC93_AMBTC</name>
<dbReference type="Gramene" id="ERN05216">
    <property type="protein sequence ID" value="ERN05216"/>
    <property type="gene ID" value="AMTR_s00007p00053050"/>
</dbReference>
<dbReference type="Proteomes" id="UP000017836">
    <property type="component" value="Unassembled WGS sequence"/>
</dbReference>
<feature type="domain" description="AP2/ERF" evidence="8">
    <location>
        <begin position="85"/>
        <end position="142"/>
    </location>
</feature>
<evidence type="ECO:0000256" key="7">
    <source>
        <dbReference type="SAM" id="MobiDB-lite"/>
    </source>
</evidence>
<gene>
    <name evidence="9" type="ORF">AMTR_s00007p00053050</name>
</gene>
<keyword evidence="2" id="KW-0805">Transcription regulation</keyword>
<dbReference type="InterPro" id="IPR036955">
    <property type="entry name" value="AP2/ERF_dom_sf"/>
</dbReference>
<dbReference type="PANTHER" id="PTHR31241:SF24">
    <property type="entry name" value="ETHYLENE-RESPONSIVE TRANSCRIPTION FACTOR ABI4"/>
    <property type="match status" value="1"/>
</dbReference>
<protein>
    <recommendedName>
        <fullName evidence="8">AP2/ERF domain-containing protein</fullName>
    </recommendedName>
</protein>
<dbReference type="PROSITE" id="PS51032">
    <property type="entry name" value="AP2_ERF"/>
    <property type="match status" value="1"/>
</dbReference>
<evidence type="ECO:0000256" key="6">
    <source>
        <dbReference type="ARBA" id="ARBA00024343"/>
    </source>
</evidence>
<reference evidence="10" key="1">
    <citation type="journal article" date="2013" name="Science">
        <title>The Amborella genome and the evolution of flowering plants.</title>
        <authorList>
            <consortium name="Amborella Genome Project"/>
        </authorList>
    </citation>
    <scope>NUCLEOTIDE SEQUENCE [LARGE SCALE GENOMIC DNA]</scope>
</reference>
<dbReference type="KEGG" id="atr:18433386"/>
<dbReference type="GO" id="GO:0005634">
    <property type="term" value="C:nucleus"/>
    <property type="evidence" value="ECO:0000318"/>
    <property type="project" value="GO_Central"/>
</dbReference>
<dbReference type="HOGENOM" id="CLU_845540_0_0_1"/>